<dbReference type="InterPro" id="IPR018958">
    <property type="entry name" value="Knr4/Smi1-like_dom"/>
</dbReference>
<keyword evidence="3" id="KW-1185">Reference proteome</keyword>
<proteinExistence type="predicted"/>
<dbReference type="Pfam" id="PF09346">
    <property type="entry name" value="SMI1_KNR4"/>
    <property type="match status" value="1"/>
</dbReference>
<accession>A0A6N1CJQ8</accession>
<sequence length="129" mass="13866">MKIHSDWVGNKGASAEALEALRVAAPRHLPVDYYQLLEFSDGGECPLSAPPFNFCLDSVDMASDVEQIAIFNRIAPSLFVFGSDGGGQLFAFDLHGAEPWPIVTFDGVDPDGSIKTVASSFTEFLKLVG</sequence>
<evidence type="ECO:0000259" key="1">
    <source>
        <dbReference type="Pfam" id="PF09346"/>
    </source>
</evidence>
<gene>
    <name evidence="2" type="ORF">GN234_28030</name>
</gene>
<reference evidence="2 3" key="1">
    <citation type="submission" date="2020-02" db="EMBL/GenBank/DDBJ databases">
        <authorList>
            <person name="Liang J."/>
        </authorList>
    </citation>
    <scope>NUCLEOTIDE SEQUENCE [LARGE SCALE GENOMIC DNA]</scope>
    <source>
        <strain evidence="2 3">L22-9</strain>
    </source>
</reference>
<dbReference type="KEGG" id="pbz:GN234_28030"/>
<protein>
    <submittedName>
        <fullName evidence="2">SMI1/KNR4 family protein</fullName>
    </submittedName>
</protein>
<feature type="domain" description="Knr4/Smi1-like" evidence="1">
    <location>
        <begin position="12"/>
        <end position="126"/>
    </location>
</feature>
<evidence type="ECO:0000313" key="2">
    <source>
        <dbReference type="EMBL" id="QKS85539.1"/>
    </source>
</evidence>
<dbReference type="Gene3D" id="3.40.1580.10">
    <property type="entry name" value="SMI1/KNR4-like"/>
    <property type="match status" value="1"/>
</dbReference>
<evidence type="ECO:0000313" key="3">
    <source>
        <dbReference type="Proteomes" id="UP000509545"/>
    </source>
</evidence>
<name>A0A6N1CJQ8_9PSED</name>
<dbReference type="SUPFAM" id="SSF160631">
    <property type="entry name" value="SMI1/KNR4-like"/>
    <property type="match status" value="1"/>
</dbReference>
<dbReference type="Proteomes" id="UP000509545">
    <property type="component" value="Chromosome"/>
</dbReference>
<dbReference type="AlphaFoldDB" id="A0A6N1CJQ8"/>
<dbReference type="InterPro" id="IPR037883">
    <property type="entry name" value="Knr4/Smi1-like_sf"/>
</dbReference>
<dbReference type="EMBL" id="CP048810">
    <property type="protein sequence ID" value="QKS85539.1"/>
    <property type="molecule type" value="Genomic_DNA"/>
</dbReference>
<organism evidence="2 3">
    <name type="scientific">Pseudomonas bijieensis</name>
    <dbReference type="NCBI Taxonomy" id="2681983"/>
    <lineage>
        <taxon>Bacteria</taxon>
        <taxon>Pseudomonadati</taxon>
        <taxon>Pseudomonadota</taxon>
        <taxon>Gammaproteobacteria</taxon>
        <taxon>Pseudomonadales</taxon>
        <taxon>Pseudomonadaceae</taxon>
        <taxon>Pseudomonas</taxon>
    </lineage>
</organism>
<dbReference type="RefSeq" id="WP_176689391.1">
    <property type="nucleotide sequence ID" value="NZ_CP048810.1"/>
</dbReference>